<comment type="subcellular location">
    <subcellularLocation>
        <location evidence="2">Mitochondrion inner membrane</location>
        <topology evidence="2">Single-pass membrane protein</topology>
        <orientation evidence="2">Intermembrane side</orientation>
    </subcellularLocation>
</comment>
<dbReference type="AlphaFoldDB" id="A0A316U6F9"/>
<dbReference type="HAMAP" id="MF_00155">
    <property type="entry name" value="CtaG"/>
    <property type="match status" value="1"/>
</dbReference>
<organism evidence="8 9">
    <name type="scientific">Pseudomicrostroma glucosiphilum</name>
    <dbReference type="NCBI Taxonomy" id="1684307"/>
    <lineage>
        <taxon>Eukaryota</taxon>
        <taxon>Fungi</taxon>
        <taxon>Dikarya</taxon>
        <taxon>Basidiomycota</taxon>
        <taxon>Ustilaginomycotina</taxon>
        <taxon>Exobasidiomycetes</taxon>
        <taxon>Microstromatales</taxon>
        <taxon>Microstromatales incertae sedis</taxon>
        <taxon>Pseudomicrostroma</taxon>
    </lineage>
</organism>
<name>A0A316U6F9_9BASI</name>
<dbReference type="Proteomes" id="UP000245942">
    <property type="component" value="Unassembled WGS sequence"/>
</dbReference>
<protein>
    <submittedName>
        <fullName evidence="8">Uncharacterized protein</fullName>
    </submittedName>
</protein>
<evidence type="ECO:0000256" key="1">
    <source>
        <dbReference type="ARBA" id="ARBA00004007"/>
    </source>
</evidence>
<evidence type="ECO:0000256" key="4">
    <source>
        <dbReference type="ARBA" id="ARBA00022989"/>
    </source>
</evidence>
<reference evidence="8 9" key="1">
    <citation type="journal article" date="2018" name="Mol. Biol. Evol.">
        <title>Broad Genomic Sampling Reveals a Smut Pathogenic Ancestry of the Fungal Clade Ustilaginomycotina.</title>
        <authorList>
            <person name="Kijpornyongpan T."/>
            <person name="Mondo S.J."/>
            <person name="Barry K."/>
            <person name="Sandor L."/>
            <person name="Lee J."/>
            <person name="Lipzen A."/>
            <person name="Pangilinan J."/>
            <person name="LaButti K."/>
            <person name="Hainaut M."/>
            <person name="Henrissat B."/>
            <person name="Grigoriev I.V."/>
            <person name="Spatafora J.W."/>
            <person name="Aime M.C."/>
        </authorList>
    </citation>
    <scope>NUCLEOTIDE SEQUENCE [LARGE SCALE GENOMIC DNA]</scope>
    <source>
        <strain evidence="8 9">MCA 4718</strain>
    </source>
</reference>
<proteinExistence type="inferred from homology"/>
<comment type="function">
    <text evidence="1">Exerts its effect at some terminal stage of cytochrome c oxidase synthesis, probably by being involved in the insertion of the copper B into subunit I.</text>
</comment>
<sequence>MIPRPSPLCLQVALAARTSLARPSSKPPCHSLLSGFRLGVPGSSKRPTSLATAPLAGYHTKSNGPLSPRGMLSRTLPPPRLPALSFAMGRFASSSTKGPPTEPPLDPSKQPATRAPLTAAELSRLQSQAQQAHYSQRNRSLAYYSLATIIFAVGLTYAAVPLYRAFCSATGFGGAPKVGMGKFEPSRLVPSSTTAERIRVTFNTDCSDELPWSFKPSQEEIFVIPGETALAFFTAKSRSKKDIIGIATYNVAPDRIAPYFSKVECFCFEEQRLLAGEEVDLPVFFFIDNDFLDDPNVRDVKDVVLSYTFFAARRNKKTGQMEPDTDLENYSVGIDLPGVK</sequence>
<dbReference type="Gene3D" id="2.60.370.10">
    <property type="entry name" value="Ctag/Cox11"/>
    <property type="match status" value="1"/>
</dbReference>
<accession>A0A316U6F9</accession>
<dbReference type="RefSeq" id="XP_025347962.1">
    <property type="nucleotide sequence ID" value="XM_025492560.1"/>
</dbReference>
<gene>
    <name evidence="8" type="ORF">BCV69DRAFT_283019</name>
</gene>
<dbReference type="EMBL" id="KZ819327">
    <property type="protein sequence ID" value="PWN20802.1"/>
    <property type="molecule type" value="Genomic_DNA"/>
</dbReference>
<dbReference type="GO" id="GO:0005759">
    <property type="term" value="C:mitochondrial matrix"/>
    <property type="evidence" value="ECO:0007669"/>
    <property type="project" value="UniProtKB-ARBA"/>
</dbReference>
<feature type="region of interest" description="Disordered" evidence="6">
    <location>
        <begin position="42"/>
        <end position="74"/>
    </location>
</feature>
<evidence type="ECO:0000256" key="2">
    <source>
        <dbReference type="ARBA" id="ARBA00004243"/>
    </source>
</evidence>
<dbReference type="PANTHER" id="PTHR21320">
    <property type="entry name" value="CYTOCHROME C OXIDASE ASSEMBLY PROTEIN COX11-RELATED"/>
    <property type="match status" value="1"/>
</dbReference>
<evidence type="ECO:0000256" key="5">
    <source>
        <dbReference type="ARBA" id="ARBA00023136"/>
    </source>
</evidence>
<dbReference type="OrthoDB" id="1704689at2759"/>
<dbReference type="InterPro" id="IPR023471">
    <property type="entry name" value="CtaG/Cox11_dom_sf"/>
</dbReference>
<dbReference type="GO" id="GO:0005507">
    <property type="term" value="F:copper ion binding"/>
    <property type="evidence" value="ECO:0007669"/>
    <property type="project" value="InterPro"/>
</dbReference>
<dbReference type="NCBIfam" id="NF003465">
    <property type="entry name" value="PRK05089.1"/>
    <property type="match status" value="1"/>
</dbReference>
<dbReference type="SUPFAM" id="SSF110111">
    <property type="entry name" value="Ctag/Cox11"/>
    <property type="match status" value="1"/>
</dbReference>
<dbReference type="FunFam" id="2.60.370.10:FF:000001">
    <property type="entry name" value="COX11 cytochrome c oxidase assembly homolog"/>
    <property type="match status" value="1"/>
</dbReference>
<evidence type="ECO:0000313" key="9">
    <source>
        <dbReference type="Proteomes" id="UP000245942"/>
    </source>
</evidence>
<evidence type="ECO:0000256" key="6">
    <source>
        <dbReference type="SAM" id="MobiDB-lite"/>
    </source>
</evidence>
<keyword evidence="5 7" id="KW-0472">Membrane</keyword>
<dbReference type="GeneID" id="37014294"/>
<evidence type="ECO:0000256" key="7">
    <source>
        <dbReference type="SAM" id="Phobius"/>
    </source>
</evidence>
<evidence type="ECO:0000313" key="8">
    <source>
        <dbReference type="EMBL" id="PWN20802.1"/>
    </source>
</evidence>
<dbReference type="InterPro" id="IPR007533">
    <property type="entry name" value="Cyt_c_oxidase_assmbl_CtaG"/>
</dbReference>
<keyword evidence="9" id="KW-1185">Reference proteome</keyword>
<evidence type="ECO:0000256" key="3">
    <source>
        <dbReference type="ARBA" id="ARBA00022692"/>
    </source>
</evidence>
<keyword evidence="3 7" id="KW-0812">Transmembrane</keyword>
<feature type="transmembrane region" description="Helical" evidence="7">
    <location>
        <begin position="141"/>
        <end position="160"/>
    </location>
</feature>
<dbReference type="GO" id="GO:0005743">
    <property type="term" value="C:mitochondrial inner membrane"/>
    <property type="evidence" value="ECO:0007669"/>
    <property type="project" value="UniProtKB-SubCell"/>
</dbReference>
<dbReference type="STRING" id="1684307.A0A316U6F9"/>
<keyword evidence="4 7" id="KW-1133">Transmembrane helix</keyword>
<feature type="region of interest" description="Disordered" evidence="6">
    <location>
        <begin position="92"/>
        <end position="113"/>
    </location>
</feature>
<dbReference type="PANTHER" id="PTHR21320:SF3">
    <property type="entry name" value="CYTOCHROME C OXIDASE ASSEMBLY PROTEIN COX11, MITOCHONDRIAL-RELATED"/>
    <property type="match status" value="1"/>
</dbReference>
<dbReference type="Pfam" id="PF04442">
    <property type="entry name" value="CtaG_Cox11"/>
    <property type="match status" value="1"/>
</dbReference>